<gene>
    <name evidence="1" type="ORF">CEXT_472071</name>
</gene>
<dbReference type="AlphaFoldDB" id="A0AAV4W1G6"/>
<name>A0AAV4W1G6_CAEEX</name>
<evidence type="ECO:0000313" key="2">
    <source>
        <dbReference type="Proteomes" id="UP001054945"/>
    </source>
</evidence>
<evidence type="ECO:0000313" key="1">
    <source>
        <dbReference type="EMBL" id="GIY76406.1"/>
    </source>
</evidence>
<sequence length="96" mass="10969">MFCLITLKSKSRSGVFPTQVILTNSISPFSISKRRHVYPPPQARLTTNGSGWLFVGIVHMHVMTIHKRNGGKEHWIIDFRGPHESGRKQMLIRVFA</sequence>
<proteinExistence type="predicted"/>
<comment type="caution">
    <text evidence="1">The sequence shown here is derived from an EMBL/GenBank/DDBJ whole genome shotgun (WGS) entry which is preliminary data.</text>
</comment>
<dbReference type="Proteomes" id="UP001054945">
    <property type="component" value="Unassembled WGS sequence"/>
</dbReference>
<protein>
    <submittedName>
        <fullName evidence="1">Uncharacterized protein</fullName>
    </submittedName>
</protein>
<keyword evidence="2" id="KW-1185">Reference proteome</keyword>
<dbReference type="EMBL" id="BPLR01015482">
    <property type="protein sequence ID" value="GIY76406.1"/>
    <property type="molecule type" value="Genomic_DNA"/>
</dbReference>
<organism evidence="1 2">
    <name type="scientific">Caerostris extrusa</name>
    <name type="common">Bark spider</name>
    <name type="synonym">Caerostris bankana</name>
    <dbReference type="NCBI Taxonomy" id="172846"/>
    <lineage>
        <taxon>Eukaryota</taxon>
        <taxon>Metazoa</taxon>
        <taxon>Ecdysozoa</taxon>
        <taxon>Arthropoda</taxon>
        <taxon>Chelicerata</taxon>
        <taxon>Arachnida</taxon>
        <taxon>Araneae</taxon>
        <taxon>Araneomorphae</taxon>
        <taxon>Entelegynae</taxon>
        <taxon>Araneoidea</taxon>
        <taxon>Araneidae</taxon>
        <taxon>Caerostris</taxon>
    </lineage>
</organism>
<reference evidence="1 2" key="1">
    <citation type="submission" date="2021-06" db="EMBL/GenBank/DDBJ databases">
        <title>Caerostris extrusa draft genome.</title>
        <authorList>
            <person name="Kono N."/>
            <person name="Arakawa K."/>
        </authorList>
    </citation>
    <scope>NUCLEOTIDE SEQUENCE [LARGE SCALE GENOMIC DNA]</scope>
</reference>
<accession>A0AAV4W1G6</accession>